<feature type="transmembrane region" description="Helical" evidence="1">
    <location>
        <begin position="24"/>
        <end position="50"/>
    </location>
</feature>
<keyword evidence="1" id="KW-0472">Membrane</keyword>
<evidence type="ECO:0000256" key="1">
    <source>
        <dbReference type="SAM" id="Phobius"/>
    </source>
</evidence>
<name>B8EMU1_METSB</name>
<dbReference type="KEGG" id="msl:Msil_3889"/>
<evidence type="ECO:0000313" key="3">
    <source>
        <dbReference type="Proteomes" id="UP000002257"/>
    </source>
</evidence>
<accession>B8EMU1</accession>
<dbReference type="EMBL" id="CP001280">
    <property type="protein sequence ID" value="ACK52770.1"/>
    <property type="molecule type" value="Genomic_DNA"/>
</dbReference>
<keyword evidence="1" id="KW-0812">Transmembrane</keyword>
<sequence>MIQRRGWTSRGSAPRYEFSWRRSLLATLIGLALFTLLRVGIQLLAMVTIINGASG</sequence>
<reference evidence="2 3" key="1">
    <citation type="journal article" date="2010" name="J. Bacteriol.">
        <title>Complete genome sequence of the aerobic facultative methanotroph Methylocella silvestris BL2.</title>
        <authorList>
            <person name="Chen Y."/>
            <person name="Crombie A."/>
            <person name="Rahman M.T."/>
            <person name="Dedysh S.N."/>
            <person name="Liesack W."/>
            <person name="Stott M.B."/>
            <person name="Alam M."/>
            <person name="Theisen A.R."/>
            <person name="Murrell J.C."/>
            <person name="Dunfield P.F."/>
        </authorList>
    </citation>
    <scope>NUCLEOTIDE SEQUENCE [LARGE SCALE GENOMIC DNA]</scope>
    <source>
        <strain evidence="3">DSM 15510 / CIP 108128 / LMG 27833 / NCIMB 13906 / BL2</strain>
    </source>
</reference>
<dbReference type="Proteomes" id="UP000002257">
    <property type="component" value="Chromosome"/>
</dbReference>
<protein>
    <submittedName>
        <fullName evidence="2">Uncharacterized protein</fullName>
    </submittedName>
</protein>
<dbReference type="HOGENOM" id="CLU_3027144_0_0_5"/>
<keyword evidence="3" id="KW-1185">Reference proteome</keyword>
<organism evidence="2 3">
    <name type="scientific">Methylocella silvestris (strain DSM 15510 / CIP 108128 / LMG 27833 / NCIMB 13906 / BL2)</name>
    <dbReference type="NCBI Taxonomy" id="395965"/>
    <lineage>
        <taxon>Bacteria</taxon>
        <taxon>Pseudomonadati</taxon>
        <taxon>Pseudomonadota</taxon>
        <taxon>Alphaproteobacteria</taxon>
        <taxon>Hyphomicrobiales</taxon>
        <taxon>Beijerinckiaceae</taxon>
        <taxon>Methylocella</taxon>
    </lineage>
</organism>
<dbReference type="AlphaFoldDB" id="B8EMU1"/>
<evidence type="ECO:0000313" key="2">
    <source>
        <dbReference type="EMBL" id="ACK52770.1"/>
    </source>
</evidence>
<keyword evidence="1" id="KW-1133">Transmembrane helix</keyword>
<proteinExistence type="predicted"/>
<gene>
    <name evidence="2" type="ordered locus">Msil_3889</name>
</gene>